<evidence type="ECO:0000256" key="7">
    <source>
        <dbReference type="ARBA" id="ARBA00023004"/>
    </source>
</evidence>
<comment type="cofactor">
    <cofactor evidence="1 10">
        <name>heme</name>
        <dbReference type="ChEBI" id="CHEBI:30413"/>
    </cofactor>
</comment>
<dbReference type="GO" id="GO:0020037">
    <property type="term" value="F:heme binding"/>
    <property type="evidence" value="ECO:0007669"/>
    <property type="project" value="InterPro"/>
</dbReference>
<evidence type="ECO:0000313" key="13">
    <source>
        <dbReference type="Proteomes" id="UP001202328"/>
    </source>
</evidence>
<dbReference type="PANTHER" id="PTHR24286">
    <property type="entry name" value="CYTOCHROME P450 26"/>
    <property type="match status" value="1"/>
</dbReference>
<dbReference type="GO" id="GO:0004497">
    <property type="term" value="F:monooxygenase activity"/>
    <property type="evidence" value="ECO:0007669"/>
    <property type="project" value="UniProtKB-KW"/>
</dbReference>
<evidence type="ECO:0000256" key="2">
    <source>
        <dbReference type="ARBA" id="ARBA00004370"/>
    </source>
</evidence>
<dbReference type="InterPro" id="IPR001128">
    <property type="entry name" value="Cyt_P450"/>
</dbReference>
<evidence type="ECO:0000256" key="1">
    <source>
        <dbReference type="ARBA" id="ARBA00001971"/>
    </source>
</evidence>
<keyword evidence="13" id="KW-1185">Reference proteome</keyword>
<dbReference type="Pfam" id="PF00067">
    <property type="entry name" value="p450"/>
    <property type="match status" value="1"/>
</dbReference>
<dbReference type="PRINTS" id="PR00385">
    <property type="entry name" value="P450"/>
</dbReference>
<dbReference type="InterPro" id="IPR036396">
    <property type="entry name" value="Cyt_P450_sf"/>
</dbReference>
<keyword evidence="5 10" id="KW-0479">Metal-binding</keyword>
<evidence type="ECO:0000313" key="12">
    <source>
        <dbReference type="EMBL" id="KAI3961379.1"/>
    </source>
</evidence>
<dbReference type="Gene3D" id="1.10.630.10">
    <property type="entry name" value="Cytochrome P450"/>
    <property type="match status" value="1"/>
</dbReference>
<dbReference type="AlphaFoldDB" id="A0AAD4THU6"/>
<dbReference type="InterPro" id="IPR017972">
    <property type="entry name" value="Cyt_P450_CS"/>
</dbReference>
<accession>A0AAD4THU6</accession>
<dbReference type="GO" id="GO:0016125">
    <property type="term" value="P:sterol metabolic process"/>
    <property type="evidence" value="ECO:0007669"/>
    <property type="project" value="TreeGrafter"/>
</dbReference>
<sequence>MNKYSKHIFRTSLLGQSVVVLCGLDGNKFLFSNENKLAVPWLPRSIHKMFPYSNNDKISLVDEAKKLRKILSQFLVPDVRQRCFCIMERVVKQNLATNWDNKRKVTVLPLAMKYTLCLICDLFLSIDDPAGIEELGAPLEQLRAGLFSLPIDLPGTSYSLGLKASKFLMNKLVLIVKQRKIDLEQNKAPTTLDLLSYLLLEVDDDGNLLDESVIASRILGTFIGAHEASATVITFTIKYLAELPGVYSEVQKEMMEIKNSKVPGDLLNWDDTQKMKYSWNVVCEVMRLVPPIQGTFREAIVDFDYKGFSVPKGWKLFWSTSSTHKNSDYFSEPERFDPARFEGKGPAPYTYIPFGGGPHLCPGKDLAKLQILVFMYHVVTKYKWETVLPDEEINFHPFPKPAHGLPILLQHENVQGIE</sequence>
<dbReference type="Proteomes" id="UP001202328">
    <property type="component" value="Unassembled WGS sequence"/>
</dbReference>
<proteinExistence type="inferred from homology"/>
<evidence type="ECO:0000256" key="3">
    <source>
        <dbReference type="ARBA" id="ARBA00010617"/>
    </source>
</evidence>
<dbReference type="InterPro" id="IPR002401">
    <property type="entry name" value="Cyt_P450_E_grp-I"/>
</dbReference>
<dbReference type="FunFam" id="1.10.630.10:FF:000022">
    <property type="entry name" value="Taxadiene 5-alpha hydroxylase"/>
    <property type="match status" value="1"/>
</dbReference>
<organism evidence="12 13">
    <name type="scientific">Papaver atlanticum</name>
    <dbReference type="NCBI Taxonomy" id="357466"/>
    <lineage>
        <taxon>Eukaryota</taxon>
        <taxon>Viridiplantae</taxon>
        <taxon>Streptophyta</taxon>
        <taxon>Embryophyta</taxon>
        <taxon>Tracheophyta</taxon>
        <taxon>Spermatophyta</taxon>
        <taxon>Magnoliopsida</taxon>
        <taxon>Ranunculales</taxon>
        <taxon>Papaveraceae</taxon>
        <taxon>Papaveroideae</taxon>
        <taxon>Papaver</taxon>
    </lineage>
</organism>
<dbReference type="PANTHER" id="PTHR24286:SF349">
    <property type="entry name" value="CYTOCHROME P450 716A1-RELATED"/>
    <property type="match status" value="1"/>
</dbReference>
<evidence type="ECO:0000256" key="4">
    <source>
        <dbReference type="ARBA" id="ARBA00022617"/>
    </source>
</evidence>
<dbReference type="PROSITE" id="PS00086">
    <property type="entry name" value="CYTOCHROME_P450"/>
    <property type="match status" value="1"/>
</dbReference>
<feature type="binding site" description="axial binding residue" evidence="10">
    <location>
        <position position="361"/>
    </location>
    <ligand>
        <name>heme</name>
        <dbReference type="ChEBI" id="CHEBI:30413"/>
    </ligand>
    <ligandPart>
        <name>Fe</name>
        <dbReference type="ChEBI" id="CHEBI:18248"/>
    </ligandPart>
</feature>
<dbReference type="EMBL" id="JAJJMB010000707">
    <property type="protein sequence ID" value="KAI3961379.1"/>
    <property type="molecule type" value="Genomic_DNA"/>
</dbReference>
<evidence type="ECO:0000256" key="11">
    <source>
        <dbReference type="RuleBase" id="RU000461"/>
    </source>
</evidence>
<dbReference type="GO" id="GO:0033075">
    <property type="term" value="P:isoquinoline alkaloid biosynthetic process"/>
    <property type="evidence" value="ECO:0007669"/>
    <property type="project" value="UniProtKB-ARBA"/>
</dbReference>
<comment type="similarity">
    <text evidence="3 11">Belongs to the cytochrome P450 family.</text>
</comment>
<dbReference type="GO" id="GO:0016705">
    <property type="term" value="F:oxidoreductase activity, acting on paired donors, with incorporation or reduction of molecular oxygen"/>
    <property type="evidence" value="ECO:0007669"/>
    <property type="project" value="InterPro"/>
</dbReference>
<dbReference type="GO" id="GO:0016020">
    <property type="term" value="C:membrane"/>
    <property type="evidence" value="ECO:0007669"/>
    <property type="project" value="UniProtKB-SubCell"/>
</dbReference>
<dbReference type="CDD" id="cd11043">
    <property type="entry name" value="CYP90-like"/>
    <property type="match status" value="1"/>
</dbReference>
<dbReference type="SUPFAM" id="SSF48264">
    <property type="entry name" value="Cytochrome P450"/>
    <property type="match status" value="1"/>
</dbReference>
<dbReference type="PRINTS" id="PR00463">
    <property type="entry name" value="EP450I"/>
</dbReference>
<name>A0AAD4THU6_9MAGN</name>
<keyword evidence="9" id="KW-0472">Membrane</keyword>
<evidence type="ECO:0000256" key="10">
    <source>
        <dbReference type="PIRSR" id="PIRSR602401-1"/>
    </source>
</evidence>
<keyword evidence="7 10" id="KW-0408">Iron</keyword>
<evidence type="ECO:0008006" key="14">
    <source>
        <dbReference type="Google" id="ProtNLM"/>
    </source>
</evidence>
<comment type="caution">
    <text evidence="12">The sequence shown here is derived from an EMBL/GenBank/DDBJ whole genome shotgun (WGS) entry which is preliminary data.</text>
</comment>
<protein>
    <recommendedName>
        <fullName evidence="14">Cytochrome P450</fullName>
    </recommendedName>
</protein>
<gene>
    <name evidence="12" type="ORF">MKW98_002844</name>
</gene>
<keyword evidence="8 11" id="KW-0503">Monooxygenase</keyword>
<evidence type="ECO:0000256" key="8">
    <source>
        <dbReference type="ARBA" id="ARBA00023033"/>
    </source>
</evidence>
<comment type="subcellular location">
    <subcellularLocation>
        <location evidence="2">Membrane</location>
    </subcellularLocation>
</comment>
<evidence type="ECO:0000256" key="6">
    <source>
        <dbReference type="ARBA" id="ARBA00023002"/>
    </source>
</evidence>
<evidence type="ECO:0000256" key="9">
    <source>
        <dbReference type="ARBA" id="ARBA00023136"/>
    </source>
</evidence>
<evidence type="ECO:0000256" key="5">
    <source>
        <dbReference type="ARBA" id="ARBA00022723"/>
    </source>
</evidence>
<reference evidence="12" key="1">
    <citation type="submission" date="2022-04" db="EMBL/GenBank/DDBJ databases">
        <title>A functionally conserved STORR gene fusion in Papaver species that diverged 16.8 million years ago.</title>
        <authorList>
            <person name="Catania T."/>
        </authorList>
    </citation>
    <scope>NUCLEOTIDE SEQUENCE</scope>
    <source>
        <strain evidence="12">S-188037</strain>
    </source>
</reference>
<dbReference type="GO" id="GO:0005506">
    <property type="term" value="F:iron ion binding"/>
    <property type="evidence" value="ECO:0007669"/>
    <property type="project" value="InterPro"/>
</dbReference>
<keyword evidence="4 10" id="KW-0349">Heme</keyword>
<keyword evidence="6 11" id="KW-0560">Oxidoreductase</keyword>